<name>J6EDC2_SACK1</name>
<organism evidence="3 4">
    <name type="scientific">Saccharomyces kudriavzevii (strain ATCC MYA-4449 / AS 2.2408 / CBS 8840 / NBRC 1802 / NCYC 2889)</name>
    <name type="common">Yeast</name>
    <dbReference type="NCBI Taxonomy" id="226230"/>
    <lineage>
        <taxon>Eukaryota</taxon>
        <taxon>Fungi</taxon>
        <taxon>Dikarya</taxon>
        <taxon>Ascomycota</taxon>
        <taxon>Saccharomycotina</taxon>
        <taxon>Saccharomycetes</taxon>
        <taxon>Saccharomycetales</taxon>
        <taxon>Saccharomycetaceae</taxon>
        <taxon>Saccharomyces</taxon>
    </lineage>
</organism>
<dbReference type="AlphaFoldDB" id="J6EDC2"/>
<feature type="transmembrane region" description="Helical" evidence="2">
    <location>
        <begin position="507"/>
        <end position="533"/>
    </location>
</feature>
<evidence type="ECO:0000313" key="4">
    <source>
        <dbReference type="Proteomes" id="UP000002753"/>
    </source>
</evidence>
<feature type="transmembrane region" description="Helical" evidence="2">
    <location>
        <begin position="452"/>
        <end position="471"/>
    </location>
</feature>
<comment type="caution">
    <text evidence="3">The sequence shown here is derived from an EMBL/GenBank/DDBJ whole genome shotgun (WGS) entry which is preliminary data.</text>
</comment>
<keyword evidence="2" id="KW-0472">Membrane</keyword>
<dbReference type="HOGENOM" id="CLU_037885_0_0_1"/>
<feature type="compositionally biased region" description="Polar residues" evidence="1">
    <location>
        <begin position="137"/>
        <end position="160"/>
    </location>
</feature>
<sequence>MSQISKNASTTTNNSTSTSGSAAVSSATLPESNSQSFDQPHRRRRSGSLFIERSHPSPSMEAESYNVYIDDSKYGELLKEDTNSSGTDGTQVFEDARDENFHEESHKVLEKSILDLVRRDPEAAGFPPPPPCPVGTHRNSSNGSSAETNPNGHSSSGTISTSVLLNMGSAEKHVEAPKGDYMESSSMKSFEKVKVRPSSSYYLPLEDTSPQQERRETISKVRNPNQVQGVYPSFSSMQYDDGFAPSIEEAIEAAKNRVSNDGSNDRFTDKVFIPHEFQIPKKAWNGRLVNRSPKLRTPRNHSLLTDILKPSEAIDHANTLTSNILHDPTKEGLISQIQDRRQRENNQPVLNPVHSPQSAFDIAMDAVDSQNRLYEREYVNNTDSHLVLEEIGRGNHGTKQYKYQKNPKKGDEEGISTFYMHTMPIQRIDSSSVYSFDSQTHGFSEIYSISRIITTLCICLLVPPLFFFFSVNGDSGISNYRLMRIIMNYEHKIGLLKGFEWDIDVRWFRTLCLVLGCIELLFIFTGIGVGFGVRMTRK</sequence>
<proteinExistence type="predicted"/>
<evidence type="ECO:0000256" key="1">
    <source>
        <dbReference type="SAM" id="MobiDB-lite"/>
    </source>
</evidence>
<keyword evidence="2" id="KW-1133">Transmembrane helix</keyword>
<feature type="compositionally biased region" description="Low complexity" evidence="1">
    <location>
        <begin position="1"/>
        <end position="28"/>
    </location>
</feature>
<protein>
    <submittedName>
        <fullName evidence="3">BUD9-like protein</fullName>
    </submittedName>
</protein>
<feature type="region of interest" description="Disordered" evidence="1">
    <location>
        <begin position="1"/>
        <end position="66"/>
    </location>
</feature>
<accession>J6EDC2</accession>
<keyword evidence="2" id="KW-0812">Transmembrane</keyword>
<evidence type="ECO:0000256" key="2">
    <source>
        <dbReference type="SAM" id="Phobius"/>
    </source>
</evidence>
<keyword evidence="4" id="KW-1185">Reference proteome</keyword>
<dbReference type="EMBL" id="AACI03001552">
    <property type="protein sequence ID" value="EJT42254.1"/>
    <property type="molecule type" value="Genomic_DNA"/>
</dbReference>
<evidence type="ECO:0000313" key="3">
    <source>
        <dbReference type="EMBL" id="EJT42254.1"/>
    </source>
</evidence>
<reference evidence="4" key="2">
    <citation type="journal article" date="2011" name="G3 (Bethesda)">
        <title>The awesome power of yeast evolutionary genetics: New genome sequences and strain resources for the Saccharomyces sensu stricto genus.</title>
        <authorList>
            <person name="Scannell D.R."/>
            <person name="Zill O.A."/>
            <person name="Rokas A."/>
            <person name="Payen C."/>
            <person name="Dunham M.J."/>
            <person name="Eisen M.B."/>
            <person name="Rine J."/>
            <person name="Johnston M."/>
            <person name="Hittinger C.T."/>
        </authorList>
    </citation>
    <scope>GENOME REANNOTATION</scope>
    <source>
        <strain evidence="4">ATCC MYA-4449 / AS 2.2408 / CBS 8840 / NBRC 1802 / NCYC 2889</strain>
    </source>
</reference>
<reference evidence="3 4" key="1">
    <citation type="journal article" date="2003" name="Science">
        <title>Finding functional features in Saccharomyces genomes by phylogenetic footprinting.</title>
        <authorList>
            <person name="Cliften P.F."/>
            <person name="Sudarsanam P."/>
            <person name="Desikan A."/>
            <person name="Fulton L."/>
            <person name="Fulton B."/>
            <person name="Majors J."/>
            <person name="Waterston R."/>
            <person name="Cohen B.A."/>
            <person name="Johnston M."/>
        </authorList>
    </citation>
    <scope>NUCLEOTIDE SEQUENCE [LARGE SCALE GENOMIC DNA]</scope>
    <source>
        <strain evidence="4">ATCC MYA-4449 / AS 2.2408 / CBS 8840 / NBRC 1802 / NCYC 2889</strain>
    </source>
</reference>
<gene>
    <name evidence="3" type="primary">YGR041W</name>
    <name evidence="3" type="ORF">SKUD_183906</name>
</gene>
<feature type="compositionally biased region" description="Polar residues" evidence="1">
    <location>
        <begin position="29"/>
        <end position="38"/>
    </location>
</feature>
<feature type="region of interest" description="Disordered" evidence="1">
    <location>
        <begin position="120"/>
        <end position="160"/>
    </location>
</feature>
<dbReference type="Proteomes" id="UP000002753">
    <property type="component" value="Unassembled WGS sequence"/>
</dbReference>